<dbReference type="CDD" id="cd02966">
    <property type="entry name" value="TlpA_like_family"/>
    <property type="match status" value="1"/>
</dbReference>
<dbReference type="AlphaFoldDB" id="A0A1J7BP77"/>
<dbReference type="InterPro" id="IPR025380">
    <property type="entry name" value="DUF4369"/>
</dbReference>
<dbReference type="PANTHER" id="PTHR42852">
    <property type="entry name" value="THIOL:DISULFIDE INTERCHANGE PROTEIN DSBE"/>
    <property type="match status" value="1"/>
</dbReference>
<dbReference type="EMBL" id="MLFK01000009">
    <property type="protein sequence ID" value="OIV40510.1"/>
    <property type="molecule type" value="Genomic_DNA"/>
</dbReference>
<comment type="caution">
    <text evidence="2">The sequence shown here is derived from an EMBL/GenBank/DDBJ whole genome shotgun (WGS) entry which is preliminary data.</text>
</comment>
<dbReference type="Pfam" id="PF14289">
    <property type="entry name" value="DUF4369"/>
    <property type="match status" value="1"/>
</dbReference>
<keyword evidence="3" id="KW-1185">Reference proteome</keyword>
<dbReference type="Gene3D" id="3.40.30.10">
    <property type="entry name" value="Glutaredoxin"/>
    <property type="match status" value="1"/>
</dbReference>
<dbReference type="InterPro" id="IPR050553">
    <property type="entry name" value="Thioredoxin_ResA/DsbE_sf"/>
</dbReference>
<sequence>MKKQTYIIILFFFIHLIQAQKNSPDYFTLKGVLKNNYKGYLYVSYADKKDSCLLENNKFSFKGHISGNMTNLFFWLKGKTCVMKKEFFIENKNIKINLAFYDEIQDKDTTVFFHATSIVGTKTALIQDDYEKFAANNLYAKDRYQNLYRKLNTMAVKNPKNYYVGNLIEEMCWDSTLDKNQLKKIYSKLDKKNQRKDNIYIIEKKLYPKNDINVNDMVYDFELPDENNTVFKTASLKGKWYLIDFWATYCSVCIAAFPKLEKIHDLYKDRNFEILAVSVDKDLQQWQNFLKTHDLKWKNLIEKRGIDNSEAVKKYISFTPSNFLINPEGKIVANNISPEDLEKFLKKNLKFEP</sequence>
<organism evidence="2 3">
    <name type="scientific">Flavobacterium johnsoniae</name>
    <name type="common">Cytophaga johnsonae</name>
    <dbReference type="NCBI Taxonomy" id="986"/>
    <lineage>
        <taxon>Bacteria</taxon>
        <taxon>Pseudomonadati</taxon>
        <taxon>Bacteroidota</taxon>
        <taxon>Flavobacteriia</taxon>
        <taxon>Flavobacteriales</taxon>
        <taxon>Flavobacteriaceae</taxon>
        <taxon>Flavobacterium</taxon>
    </lineage>
</organism>
<gene>
    <name evidence="2" type="ORF">BKM63_16645</name>
</gene>
<protein>
    <recommendedName>
        <fullName evidence="1">Thioredoxin domain-containing protein</fullName>
    </recommendedName>
</protein>
<evidence type="ECO:0000313" key="2">
    <source>
        <dbReference type="EMBL" id="OIV40510.1"/>
    </source>
</evidence>
<accession>A0A1J7BP77</accession>
<dbReference type="InterPro" id="IPR000866">
    <property type="entry name" value="AhpC/TSA"/>
</dbReference>
<dbReference type="RefSeq" id="WP_071637712.1">
    <property type="nucleotide sequence ID" value="NZ_MLFK01000009.1"/>
</dbReference>
<dbReference type="InterPro" id="IPR013766">
    <property type="entry name" value="Thioredoxin_domain"/>
</dbReference>
<evidence type="ECO:0000259" key="1">
    <source>
        <dbReference type="PROSITE" id="PS51352"/>
    </source>
</evidence>
<dbReference type="SUPFAM" id="SSF52833">
    <property type="entry name" value="Thioredoxin-like"/>
    <property type="match status" value="1"/>
</dbReference>
<dbReference type="PROSITE" id="PS51352">
    <property type="entry name" value="THIOREDOXIN_2"/>
    <property type="match status" value="1"/>
</dbReference>
<dbReference type="PANTHER" id="PTHR42852:SF13">
    <property type="entry name" value="PROTEIN DIPZ"/>
    <property type="match status" value="1"/>
</dbReference>
<dbReference type="OrthoDB" id="1069091at2"/>
<feature type="domain" description="Thioredoxin" evidence="1">
    <location>
        <begin position="212"/>
        <end position="350"/>
    </location>
</feature>
<proteinExistence type="predicted"/>
<dbReference type="Pfam" id="PF00578">
    <property type="entry name" value="AhpC-TSA"/>
    <property type="match status" value="1"/>
</dbReference>
<reference evidence="2 3" key="1">
    <citation type="submission" date="2016-10" db="EMBL/GenBank/DDBJ databases">
        <title>Draft Genome Sequence of Rhizobacteria Flavobacterium johnsoniae CI04.</title>
        <authorList>
            <person name="Bravo J.I."/>
            <person name="Lozano G.L."/>
            <person name="Handelsman J."/>
        </authorList>
    </citation>
    <scope>NUCLEOTIDE SEQUENCE [LARGE SCALE GENOMIC DNA]</scope>
    <source>
        <strain evidence="2 3">CI04</strain>
    </source>
</reference>
<dbReference type="GO" id="GO:0016491">
    <property type="term" value="F:oxidoreductase activity"/>
    <property type="evidence" value="ECO:0007669"/>
    <property type="project" value="InterPro"/>
</dbReference>
<evidence type="ECO:0000313" key="3">
    <source>
        <dbReference type="Proteomes" id="UP000182826"/>
    </source>
</evidence>
<dbReference type="GO" id="GO:0016209">
    <property type="term" value="F:antioxidant activity"/>
    <property type="evidence" value="ECO:0007669"/>
    <property type="project" value="InterPro"/>
</dbReference>
<dbReference type="InterPro" id="IPR036249">
    <property type="entry name" value="Thioredoxin-like_sf"/>
</dbReference>
<dbReference type="Proteomes" id="UP000182826">
    <property type="component" value="Unassembled WGS sequence"/>
</dbReference>
<name>A0A1J7BP77_FLAJO</name>